<evidence type="ECO:0000313" key="4">
    <source>
        <dbReference type="EMBL" id="KAK8900436.1"/>
    </source>
</evidence>
<dbReference type="Pfam" id="PF25880">
    <property type="entry name" value="WHD_CHMP7_1st"/>
    <property type="match status" value="1"/>
</dbReference>
<organism evidence="4 5">
    <name type="scientific">Tritrichomonas musculus</name>
    <dbReference type="NCBI Taxonomy" id="1915356"/>
    <lineage>
        <taxon>Eukaryota</taxon>
        <taxon>Metamonada</taxon>
        <taxon>Parabasalia</taxon>
        <taxon>Tritrichomonadida</taxon>
        <taxon>Tritrichomonadidae</taxon>
        <taxon>Tritrichomonas</taxon>
    </lineage>
</organism>
<sequence length="409" mass="47491">MDYNTANSLLAEKLEDIDGSKVDSLFANLRSKDKDSKKWKDQVKFWSRIIKNWGNDTDIVEFSVDTLTQHLTYNGLKPQIKPALDYLVSIGLLKTHEDVVTKKSFLGSLSSKIFGFVWPSSSNTTEDKYVFVDNLKSKVKSIISEVERDAVCTSDIILTDKDLESRFKDDSKYPFDLILNELEKSKQVKKLKGGYYFEVGHFSEYRFDDEVIQRIIETKETIRLLDEKIDLLDKQMDYYLNLARSYKKQNRLKEAKSALAHKKIYENQRDKFDSMRMNLQNTIYQFEGRHDDMRYINLLKSTNDAMKNIGMPSIEDVDNVMDEIQDMNEVTDQIACAIQQPGLANMDDEIEDEFLNLPTGEEQPQHQHQPQSANIQYQSEAEMLGVPQAEPARLKKPKQLANNHLLQYY</sequence>
<reference evidence="4 5" key="1">
    <citation type="submission" date="2024-04" db="EMBL/GenBank/DDBJ databases">
        <title>Tritrichomonas musculus Genome.</title>
        <authorList>
            <person name="Alves-Ferreira E."/>
            <person name="Grigg M."/>
            <person name="Lorenzi H."/>
            <person name="Galac M."/>
        </authorList>
    </citation>
    <scope>NUCLEOTIDE SEQUENCE [LARGE SCALE GENOMIC DNA]</scope>
    <source>
        <strain evidence="4 5">EAF2021</strain>
    </source>
</reference>
<dbReference type="Proteomes" id="UP001470230">
    <property type="component" value="Unassembled WGS sequence"/>
</dbReference>
<dbReference type="PANTHER" id="PTHR22761">
    <property type="entry name" value="CHARGED MULTIVESICULAR BODY PROTEIN"/>
    <property type="match status" value="1"/>
</dbReference>
<proteinExistence type="inferred from homology"/>
<comment type="caution">
    <text evidence="4">The sequence shown here is derived from an EMBL/GenBank/DDBJ whole genome shotgun (WGS) entry which is preliminary data.</text>
</comment>
<evidence type="ECO:0008006" key="6">
    <source>
        <dbReference type="Google" id="ProtNLM"/>
    </source>
</evidence>
<evidence type="ECO:0000256" key="2">
    <source>
        <dbReference type="ARBA" id="ARBA00006190"/>
    </source>
</evidence>
<comment type="subcellular location">
    <subcellularLocation>
        <location evidence="1">Endosome</location>
    </subcellularLocation>
</comment>
<dbReference type="EMBL" id="JAPFFF010000001">
    <property type="protein sequence ID" value="KAK8900436.1"/>
    <property type="molecule type" value="Genomic_DNA"/>
</dbReference>
<dbReference type="Gene3D" id="1.10.287.1060">
    <property type="entry name" value="ESAT-6-like"/>
    <property type="match status" value="1"/>
</dbReference>
<dbReference type="Pfam" id="PF03357">
    <property type="entry name" value="Snf7"/>
    <property type="match status" value="1"/>
</dbReference>
<evidence type="ECO:0000256" key="1">
    <source>
        <dbReference type="ARBA" id="ARBA00004177"/>
    </source>
</evidence>
<evidence type="ECO:0000313" key="5">
    <source>
        <dbReference type="Proteomes" id="UP001470230"/>
    </source>
</evidence>
<comment type="similarity">
    <text evidence="2">Belongs to the SNF7 family.</text>
</comment>
<gene>
    <name evidence="4" type="ORF">M9Y10_002763</name>
</gene>
<name>A0ABR2LBM1_9EUKA</name>
<evidence type="ECO:0000256" key="3">
    <source>
        <dbReference type="ARBA" id="ARBA00022753"/>
    </source>
</evidence>
<accession>A0ABR2LBM1</accession>
<protein>
    <recommendedName>
        <fullName evidence="6">Charged multivesicular body protein 7</fullName>
    </recommendedName>
</protein>
<keyword evidence="5" id="KW-1185">Reference proteome</keyword>
<dbReference type="InterPro" id="IPR005024">
    <property type="entry name" value="Snf7_fam"/>
</dbReference>
<dbReference type="PANTHER" id="PTHR22761:SF10">
    <property type="entry name" value="GH13992P"/>
    <property type="match status" value="1"/>
</dbReference>
<keyword evidence="3" id="KW-0967">Endosome</keyword>